<comment type="caution">
    <text evidence="1">The sequence shown here is derived from an EMBL/GenBank/DDBJ whole genome shotgun (WGS) entry which is preliminary data.</text>
</comment>
<evidence type="ECO:0000313" key="2">
    <source>
        <dbReference type="Proteomes" id="UP000035514"/>
    </source>
</evidence>
<dbReference type="EMBL" id="JAIQ01000165">
    <property type="protein sequence ID" value="KLD96713.1"/>
    <property type="molecule type" value="Genomic_DNA"/>
</dbReference>
<evidence type="ECO:0000313" key="1">
    <source>
        <dbReference type="EMBL" id="KLD96713.1"/>
    </source>
</evidence>
<dbReference type="RefSeq" id="WP_046997321.1">
    <property type="nucleotide sequence ID" value="NZ_JAIQ01000165.1"/>
</dbReference>
<organism evidence="1 2">
    <name type="scientific">Aliarcobacter butzleri L348</name>
    <dbReference type="NCBI Taxonomy" id="1447256"/>
    <lineage>
        <taxon>Bacteria</taxon>
        <taxon>Pseudomonadati</taxon>
        <taxon>Campylobacterota</taxon>
        <taxon>Epsilonproteobacteria</taxon>
        <taxon>Campylobacterales</taxon>
        <taxon>Arcobacteraceae</taxon>
        <taxon>Aliarcobacter</taxon>
    </lineage>
</organism>
<sequence length="60" mass="6819">MSKNLKPYTTQIRPSVTVDTAITLEALAKDNPLGLTLEQLLEESPTFKKKKEQLREFKEG</sequence>
<name>A0A0G9JR17_9BACT</name>
<dbReference type="PATRIC" id="fig|1447256.3.peg.2254"/>
<protein>
    <submittedName>
        <fullName evidence="1">Uncharacterized protein</fullName>
    </submittedName>
</protein>
<proteinExistence type="predicted"/>
<accession>A0A0G9JR17</accession>
<dbReference type="Proteomes" id="UP000035514">
    <property type="component" value="Unassembled WGS sequence"/>
</dbReference>
<gene>
    <name evidence="1" type="ORF">AA20_11495</name>
</gene>
<dbReference type="AlphaFoldDB" id="A0A0G9JR17"/>
<reference evidence="1 2" key="1">
    <citation type="submission" date="2014-01" db="EMBL/GenBank/DDBJ databases">
        <title>Development of a Comparative Genomic Fingerprinting Assay for High Resolution Genotyping of Arcobacter butzleri.</title>
        <authorList>
            <person name="Webb A.L."/>
            <person name="Inglis G.D."/>
            <person name="Kruczkiewicz P."/>
            <person name="Selinger L.B."/>
            <person name="Taboada E.N."/>
        </authorList>
    </citation>
    <scope>NUCLEOTIDE SEQUENCE [LARGE SCALE GENOMIC DNA]</scope>
    <source>
        <strain evidence="1 2">L348</strain>
    </source>
</reference>